<evidence type="ECO:0000313" key="24">
    <source>
        <dbReference type="EMBL" id="PAA75665.1"/>
    </source>
</evidence>
<dbReference type="Gene3D" id="3.30.200.20">
    <property type="entry name" value="Phosphorylase Kinase, domain 1"/>
    <property type="match status" value="1"/>
</dbReference>
<dbReference type="GO" id="GO:0005886">
    <property type="term" value="C:plasma membrane"/>
    <property type="evidence" value="ECO:0007669"/>
    <property type="project" value="TreeGrafter"/>
</dbReference>
<dbReference type="InterPro" id="IPR011009">
    <property type="entry name" value="Kinase-like_dom_sf"/>
</dbReference>
<proteinExistence type="predicted"/>
<dbReference type="GO" id="GO:0046872">
    <property type="term" value="F:metal ion binding"/>
    <property type="evidence" value="ECO:0007669"/>
    <property type="project" value="UniProtKB-KW"/>
</dbReference>
<name>A0A267FPE8_9PLAT</name>
<dbReference type="STRING" id="282301.A0A267FPE8"/>
<keyword evidence="15" id="KW-0829">Tyrosine-protein kinase</keyword>
<evidence type="ECO:0000256" key="1">
    <source>
        <dbReference type="ARBA" id="ARBA00004479"/>
    </source>
</evidence>
<evidence type="ECO:0000256" key="20">
    <source>
        <dbReference type="SAM" id="MobiDB-lite"/>
    </source>
</evidence>
<dbReference type="Gene3D" id="2.10.220.10">
    <property type="entry name" value="Hormone Receptor, Insulin-like Growth Factor Receptor 1, Chain A, domain 2"/>
    <property type="match status" value="1"/>
</dbReference>
<keyword evidence="4" id="KW-0808">Transferase</keyword>
<dbReference type="SUPFAM" id="SSF57184">
    <property type="entry name" value="Growth factor receptor domain"/>
    <property type="match status" value="1"/>
</dbReference>
<keyword evidence="8 22" id="KW-0732">Signal</keyword>
<evidence type="ECO:0000259" key="23">
    <source>
        <dbReference type="PROSITE" id="PS50011"/>
    </source>
</evidence>
<keyword evidence="16" id="KW-0675">Receptor</keyword>
<dbReference type="Proteomes" id="UP000215902">
    <property type="component" value="Unassembled WGS sequence"/>
</dbReference>
<dbReference type="InterPro" id="IPR008266">
    <property type="entry name" value="Tyr_kinase_AS"/>
</dbReference>
<evidence type="ECO:0000256" key="13">
    <source>
        <dbReference type="ARBA" id="ARBA00022989"/>
    </source>
</evidence>
<keyword evidence="11" id="KW-0418">Kinase</keyword>
<dbReference type="GO" id="GO:0043235">
    <property type="term" value="C:receptor complex"/>
    <property type="evidence" value="ECO:0007669"/>
    <property type="project" value="TreeGrafter"/>
</dbReference>
<evidence type="ECO:0000256" key="15">
    <source>
        <dbReference type="ARBA" id="ARBA00023137"/>
    </source>
</evidence>
<evidence type="ECO:0000256" key="14">
    <source>
        <dbReference type="ARBA" id="ARBA00023136"/>
    </source>
</evidence>
<dbReference type="Pfam" id="PF07714">
    <property type="entry name" value="PK_Tyr_Ser-Thr"/>
    <property type="match status" value="1"/>
</dbReference>
<dbReference type="InterPro" id="IPR036941">
    <property type="entry name" value="Rcpt_L-dom_sf"/>
</dbReference>
<evidence type="ECO:0000256" key="7">
    <source>
        <dbReference type="ARBA" id="ARBA00022723"/>
    </source>
</evidence>
<dbReference type="CDD" id="cd00064">
    <property type="entry name" value="FU"/>
    <property type="match status" value="1"/>
</dbReference>
<reference evidence="24 25" key="1">
    <citation type="submission" date="2017-06" db="EMBL/GenBank/DDBJ databases">
        <title>A platform for efficient transgenesis in Macrostomum lignano, a flatworm model organism for stem cell research.</title>
        <authorList>
            <person name="Berezikov E."/>
        </authorList>
    </citation>
    <scope>NUCLEOTIDE SEQUENCE [LARGE SCALE GENOMIC DNA]</scope>
    <source>
        <strain evidence="24">DV1</strain>
        <tissue evidence="24">Whole organism</tissue>
    </source>
</reference>
<dbReference type="InterPro" id="IPR013783">
    <property type="entry name" value="Ig-like_fold"/>
</dbReference>
<dbReference type="SUPFAM" id="SSF52058">
    <property type="entry name" value="L domain-like"/>
    <property type="match status" value="2"/>
</dbReference>
<dbReference type="PRINTS" id="PR00109">
    <property type="entry name" value="TYRKINASE"/>
</dbReference>
<keyword evidence="6 21" id="KW-0812">Transmembrane</keyword>
<dbReference type="Gene3D" id="2.60.40.10">
    <property type="entry name" value="Immunoglobulins"/>
    <property type="match status" value="3"/>
</dbReference>
<dbReference type="InterPro" id="IPR001245">
    <property type="entry name" value="Ser-Thr/Tyr_kinase_cat_dom"/>
</dbReference>
<keyword evidence="14 21" id="KW-0472">Membrane</keyword>
<dbReference type="Pfam" id="PF01030">
    <property type="entry name" value="Recep_L_domain"/>
    <property type="match status" value="2"/>
</dbReference>
<feature type="non-terminal residue" evidence="24">
    <location>
        <position position="1"/>
    </location>
</feature>
<keyword evidence="13 21" id="KW-1133">Transmembrane helix</keyword>
<evidence type="ECO:0000256" key="11">
    <source>
        <dbReference type="ARBA" id="ARBA00022777"/>
    </source>
</evidence>
<keyword evidence="18" id="KW-0464">Manganese</keyword>
<keyword evidence="7" id="KW-0479">Metal-binding</keyword>
<evidence type="ECO:0000256" key="2">
    <source>
        <dbReference type="ARBA" id="ARBA00011902"/>
    </source>
</evidence>
<evidence type="ECO:0000256" key="16">
    <source>
        <dbReference type="ARBA" id="ARBA00023170"/>
    </source>
</evidence>
<dbReference type="SMART" id="SM00060">
    <property type="entry name" value="FN3"/>
    <property type="match status" value="2"/>
</dbReference>
<dbReference type="SMART" id="SM00219">
    <property type="entry name" value="TyrKc"/>
    <property type="match status" value="1"/>
</dbReference>
<organism evidence="24 25">
    <name type="scientific">Macrostomum lignano</name>
    <dbReference type="NCBI Taxonomy" id="282301"/>
    <lineage>
        <taxon>Eukaryota</taxon>
        <taxon>Metazoa</taxon>
        <taxon>Spiralia</taxon>
        <taxon>Lophotrochozoa</taxon>
        <taxon>Platyhelminthes</taxon>
        <taxon>Rhabditophora</taxon>
        <taxon>Macrostomorpha</taxon>
        <taxon>Macrostomida</taxon>
        <taxon>Macrostomidae</taxon>
        <taxon>Macrostomum</taxon>
    </lineage>
</organism>
<dbReference type="GO" id="GO:0005524">
    <property type="term" value="F:ATP binding"/>
    <property type="evidence" value="ECO:0007669"/>
    <property type="project" value="UniProtKB-KW"/>
</dbReference>
<dbReference type="PANTHER" id="PTHR24416">
    <property type="entry name" value="TYROSINE-PROTEIN KINASE RECEPTOR"/>
    <property type="match status" value="1"/>
</dbReference>
<feature type="chain" id="PRO_5013057411" description="receptor protein-tyrosine kinase" evidence="22">
    <location>
        <begin position="24"/>
        <end position="1515"/>
    </location>
</feature>
<dbReference type="SUPFAM" id="SSF56112">
    <property type="entry name" value="Protein kinase-like (PK-like)"/>
    <property type="match status" value="1"/>
</dbReference>
<accession>A0A267FPE8</accession>
<dbReference type="InterPro" id="IPR003961">
    <property type="entry name" value="FN3_dom"/>
</dbReference>
<dbReference type="InterPro" id="IPR000494">
    <property type="entry name" value="Rcpt_L-dom"/>
</dbReference>
<dbReference type="EMBL" id="NIVC01000868">
    <property type="protein sequence ID" value="PAA75665.1"/>
    <property type="molecule type" value="Genomic_DNA"/>
</dbReference>
<comment type="subcellular location">
    <subcellularLocation>
        <location evidence="1">Membrane</location>
        <topology evidence="1">Single-pass type I membrane protein</topology>
    </subcellularLocation>
</comment>
<dbReference type="PANTHER" id="PTHR24416:SF525">
    <property type="entry name" value="INSULIN-LIKE RECEPTOR"/>
    <property type="match status" value="1"/>
</dbReference>
<feature type="region of interest" description="Disordered" evidence="20">
    <location>
        <begin position="742"/>
        <end position="766"/>
    </location>
</feature>
<dbReference type="CDD" id="cd00063">
    <property type="entry name" value="FN3"/>
    <property type="match status" value="2"/>
</dbReference>
<dbReference type="InterPro" id="IPR006212">
    <property type="entry name" value="Furin_repeat"/>
</dbReference>
<evidence type="ECO:0000256" key="18">
    <source>
        <dbReference type="ARBA" id="ARBA00023211"/>
    </source>
</evidence>
<protein>
    <recommendedName>
        <fullName evidence="2">receptor protein-tyrosine kinase</fullName>
        <ecNumber evidence="2">2.7.10.1</ecNumber>
    </recommendedName>
</protein>
<dbReference type="InterPro" id="IPR020635">
    <property type="entry name" value="Tyr_kinase_cat_dom"/>
</dbReference>
<dbReference type="InterPro" id="IPR000719">
    <property type="entry name" value="Prot_kinase_dom"/>
</dbReference>
<comment type="caution">
    <text evidence="24">The sequence shown here is derived from an EMBL/GenBank/DDBJ whole genome shotgun (WGS) entry which is preliminary data.</text>
</comment>
<evidence type="ECO:0000256" key="3">
    <source>
        <dbReference type="ARBA" id="ARBA00022553"/>
    </source>
</evidence>
<dbReference type="EC" id="2.7.10.1" evidence="2"/>
<gene>
    <name evidence="24" type="ORF">BOX15_Mlig012527g2</name>
</gene>
<evidence type="ECO:0000256" key="12">
    <source>
        <dbReference type="ARBA" id="ARBA00022840"/>
    </source>
</evidence>
<keyword evidence="25" id="KW-1185">Reference proteome</keyword>
<sequence length="1515" mass="169824">SLPASLMPLLLLLVLLPLLGCYGGLGFADGKVCNTVSHAMLSSFKSYNYSHCTVVDGSIVLSMMEMNGELTFPNVVEISGFVVLYRLKNVTSLGRLFPRLTVIRGFSTHENYALVIFDLPDLQDMALPALRYIGRGGVRVENAPKLCYYKSVNWAAIVRPDFIREVRFDNVPDRVLCSDVCPGRLQWIDESSKYVYHSECPVAENCWSRDTCQSLCSPACGDRGCLLGGNSSACCHPNCLGGCRGPGNADCIACRHLLLDGRCVDRCPASHVSHQNWMCISHADCLSRRYSSKNAIAKSSFRSSRGTAMKLFNGTCVETCPLGYEISSNHTCVKCVDKANCTRYCEGLLVHSIEDLEAVKGCTSIGQLIISLSDNIPDLERKLEENFRNLTEIEEFLLVTNSRDLTSLSFLANLRVVHGKHVVDDATRAARPTIKIEHTDFLQSLWNTTGGRRVSVPRGKVQFYMNRRLCYNRIQTFVNETLDVAEKVNELEDLSPKTNGDLAYCINRTFDIVVGLVSASGVILHWPDLVVSDQRYVLGYSIYYRLVGPDETVQYADPSTCEIRQWQTTFSPCDNVYSLNKPEPDPTGKGPPPKPLPNSCHLQNCSQCIGDCQNQLGKRQCQKYVHDLRPASRYALFVMPQILLERQQEYGSKSRIIYVETLPTQPSPPHQFDGKAAASDEIRLEWRPPLVPNGRVTHYLLWVKEIQSKQANYALKDYCEEKRRGPLDLLVSAKLPLLNKGDSQLLEPDGRSGSSGGGRSFPANSSLSCRRHCQCEQRPDLKRREKIIYFEDTLLRIMFRRRPESDSMRILHRNATRRFRFGRRNASSLLSFPVGTESRLASPSALLDPLLPDPADATPAPVATVAPTTAPKTNCPELKCHEDIVEAIAPPQDTRGLADGYTVVRGTQYTVTNLRHFTSYELMLVACLDEFQHPQYSTTLHLCSNPARIMRRTLALPDADEIPARSLSAEPVPAPSGYSTDFQLLWRQPDSPNGAVIYYDVEYKTDSHRSWQYHCVSFQEWLNRGHRHQVRQPAQRQSLAGAANGSSSSASMQQLIGGTLLKSVPEGDYQVRVRAVSLFQPGRWSLPVPMRVRRRPGRLTADAIAGVLLVAMLLLGALVVIIAWVTYRRINREKTVVNENPDYWSYTYEPDEWEVPRDQVTYSTADRLGTGSFGRVYRGLVRSLNTPAARYIRQSEDVPVAVKSVNDKATMRERHEFLQEATHMKKFRQCAHVVRLIGVVSENVPILVLMELMENGDLKTCLRQMRPDTDGPVLPMYSRDQLVLWCAQIADGMYYLETRKYIHRDLAARNCMVTAAFTVKIGDFGMTRDVYYSDYYKKEGQAPLPVRWMAPESLRDGVFTTASDVWSYGVVLWEIASLASQPFNGRSNEEVLNMVKSGKTLEPPEDCPEFLADLMARCWAQKPKQRSSFSGLLACIDEQPELRADFRQASWYHSGHAGDSAVTVCLPDRSSAASSCSSAATLPACTTSAALKQEEEQIPMLHQQSVPNAYVHLRA</sequence>
<evidence type="ECO:0000256" key="21">
    <source>
        <dbReference type="SAM" id="Phobius"/>
    </source>
</evidence>
<evidence type="ECO:0000256" key="6">
    <source>
        <dbReference type="ARBA" id="ARBA00022692"/>
    </source>
</evidence>
<keyword evidence="3" id="KW-0597">Phosphoprotein</keyword>
<keyword evidence="5" id="KW-0165">Cleavage on pair of basic residues</keyword>
<dbReference type="GO" id="GO:0004714">
    <property type="term" value="F:transmembrane receptor protein tyrosine kinase activity"/>
    <property type="evidence" value="ECO:0007669"/>
    <property type="project" value="UniProtKB-EC"/>
</dbReference>
<evidence type="ECO:0000256" key="9">
    <source>
        <dbReference type="ARBA" id="ARBA00022737"/>
    </source>
</evidence>
<evidence type="ECO:0000313" key="25">
    <source>
        <dbReference type="Proteomes" id="UP000215902"/>
    </source>
</evidence>
<dbReference type="SMART" id="SM00261">
    <property type="entry name" value="FU"/>
    <property type="match status" value="1"/>
</dbReference>
<dbReference type="InterPro" id="IPR036116">
    <property type="entry name" value="FN3_sf"/>
</dbReference>
<evidence type="ECO:0000256" key="10">
    <source>
        <dbReference type="ARBA" id="ARBA00022741"/>
    </source>
</evidence>
<dbReference type="OrthoDB" id="5809444at2759"/>
<dbReference type="PROSITE" id="PS50011">
    <property type="entry name" value="PROTEIN_KINASE_DOM"/>
    <property type="match status" value="1"/>
</dbReference>
<keyword evidence="17" id="KW-0325">Glycoprotein</keyword>
<feature type="domain" description="Protein kinase" evidence="23">
    <location>
        <begin position="1162"/>
        <end position="1442"/>
    </location>
</feature>
<dbReference type="FunFam" id="1.10.510.10:FF:000554">
    <property type="entry name" value="Predicted protein"/>
    <property type="match status" value="1"/>
</dbReference>
<evidence type="ECO:0000256" key="4">
    <source>
        <dbReference type="ARBA" id="ARBA00022679"/>
    </source>
</evidence>
<comment type="catalytic activity">
    <reaction evidence="19">
        <text>L-tyrosyl-[protein] + ATP = O-phospho-L-tyrosyl-[protein] + ADP + H(+)</text>
        <dbReference type="Rhea" id="RHEA:10596"/>
        <dbReference type="Rhea" id="RHEA-COMP:10136"/>
        <dbReference type="Rhea" id="RHEA-COMP:20101"/>
        <dbReference type="ChEBI" id="CHEBI:15378"/>
        <dbReference type="ChEBI" id="CHEBI:30616"/>
        <dbReference type="ChEBI" id="CHEBI:46858"/>
        <dbReference type="ChEBI" id="CHEBI:61978"/>
        <dbReference type="ChEBI" id="CHEBI:456216"/>
        <dbReference type="EC" id="2.7.10.1"/>
    </reaction>
</comment>
<evidence type="ECO:0000256" key="17">
    <source>
        <dbReference type="ARBA" id="ARBA00023180"/>
    </source>
</evidence>
<dbReference type="GO" id="GO:0007169">
    <property type="term" value="P:cell surface receptor protein tyrosine kinase signaling pathway"/>
    <property type="evidence" value="ECO:0007669"/>
    <property type="project" value="TreeGrafter"/>
</dbReference>
<feature type="signal peptide" evidence="22">
    <location>
        <begin position="1"/>
        <end position="23"/>
    </location>
</feature>
<evidence type="ECO:0000256" key="22">
    <source>
        <dbReference type="SAM" id="SignalP"/>
    </source>
</evidence>
<dbReference type="Pfam" id="PF00757">
    <property type="entry name" value="Furin-like"/>
    <property type="match status" value="1"/>
</dbReference>
<dbReference type="InterPro" id="IPR006211">
    <property type="entry name" value="Furin-like_Cys-rich_dom"/>
</dbReference>
<dbReference type="SUPFAM" id="SSF49265">
    <property type="entry name" value="Fibronectin type III"/>
    <property type="match status" value="2"/>
</dbReference>
<evidence type="ECO:0000256" key="5">
    <source>
        <dbReference type="ARBA" id="ARBA00022685"/>
    </source>
</evidence>
<feature type="transmembrane region" description="Helical" evidence="21">
    <location>
        <begin position="1103"/>
        <end position="1125"/>
    </location>
</feature>
<keyword evidence="12" id="KW-0067">ATP-binding</keyword>
<evidence type="ECO:0000256" key="8">
    <source>
        <dbReference type="ARBA" id="ARBA00022729"/>
    </source>
</evidence>
<keyword evidence="10" id="KW-0547">Nucleotide-binding</keyword>
<dbReference type="Gene3D" id="1.10.510.10">
    <property type="entry name" value="Transferase(Phosphotransferase) domain 1"/>
    <property type="match status" value="1"/>
</dbReference>
<dbReference type="InterPro" id="IPR050122">
    <property type="entry name" value="RTK"/>
</dbReference>
<dbReference type="InterPro" id="IPR009030">
    <property type="entry name" value="Growth_fac_rcpt_cys_sf"/>
</dbReference>
<evidence type="ECO:0000256" key="19">
    <source>
        <dbReference type="ARBA" id="ARBA00051243"/>
    </source>
</evidence>
<keyword evidence="9" id="KW-0677">Repeat</keyword>
<dbReference type="PROSITE" id="PS00109">
    <property type="entry name" value="PROTEIN_KINASE_TYR"/>
    <property type="match status" value="1"/>
</dbReference>
<dbReference type="Gene3D" id="3.80.20.20">
    <property type="entry name" value="Receptor L-domain"/>
    <property type="match status" value="2"/>
</dbReference>